<evidence type="ECO:0000313" key="2">
    <source>
        <dbReference type="Proteomes" id="UP000054018"/>
    </source>
</evidence>
<accession>A0A0C9YZ47</accession>
<dbReference type="AlphaFoldDB" id="A0A0C9YZ47"/>
<evidence type="ECO:0000313" key="1">
    <source>
        <dbReference type="EMBL" id="KIK22001.1"/>
    </source>
</evidence>
<sequence>MGCACVVDHYSSYGTRALLINAERLRMSRCWMPFATTAVMQTTCVFPAVQA</sequence>
<gene>
    <name evidence="1" type="ORF">PISMIDRAFT_680766</name>
</gene>
<dbReference type="EMBL" id="KN833744">
    <property type="protein sequence ID" value="KIK22001.1"/>
    <property type="molecule type" value="Genomic_DNA"/>
</dbReference>
<reference evidence="2" key="2">
    <citation type="submission" date="2015-01" db="EMBL/GenBank/DDBJ databases">
        <title>Evolutionary Origins and Diversification of the Mycorrhizal Mutualists.</title>
        <authorList>
            <consortium name="DOE Joint Genome Institute"/>
            <consortium name="Mycorrhizal Genomics Consortium"/>
            <person name="Kohler A."/>
            <person name="Kuo A."/>
            <person name="Nagy L.G."/>
            <person name="Floudas D."/>
            <person name="Copeland A."/>
            <person name="Barry K.W."/>
            <person name="Cichocki N."/>
            <person name="Veneault-Fourrey C."/>
            <person name="LaButti K."/>
            <person name="Lindquist E.A."/>
            <person name="Lipzen A."/>
            <person name="Lundell T."/>
            <person name="Morin E."/>
            <person name="Murat C."/>
            <person name="Riley R."/>
            <person name="Ohm R."/>
            <person name="Sun H."/>
            <person name="Tunlid A."/>
            <person name="Henrissat B."/>
            <person name="Grigoriev I.V."/>
            <person name="Hibbett D.S."/>
            <person name="Martin F."/>
        </authorList>
    </citation>
    <scope>NUCLEOTIDE SEQUENCE [LARGE SCALE GENOMIC DNA]</scope>
    <source>
        <strain evidence="2">441</strain>
    </source>
</reference>
<reference evidence="1 2" key="1">
    <citation type="submission" date="2014-04" db="EMBL/GenBank/DDBJ databases">
        <authorList>
            <consortium name="DOE Joint Genome Institute"/>
            <person name="Kuo A."/>
            <person name="Kohler A."/>
            <person name="Costa M.D."/>
            <person name="Nagy L.G."/>
            <person name="Floudas D."/>
            <person name="Copeland A."/>
            <person name="Barry K.W."/>
            <person name="Cichocki N."/>
            <person name="Veneault-Fourrey C."/>
            <person name="LaButti K."/>
            <person name="Lindquist E.A."/>
            <person name="Lipzen A."/>
            <person name="Lundell T."/>
            <person name="Morin E."/>
            <person name="Murat C."/>
            <person name="Sun H."/>
            <person name="Tunlid A."/>
            <person name="Henrissat B."/>
            <person name="Grigoriev I.V."/>
            <person name="Hibbett D.S."/>
            <person name="Martin F."/>
            <person name="Nordberg H.P."/>
            <person name="Cantor M.N."/>
            <person name="Hua S.X."/>
        </authorList>
    </citation>
    <scope>NUCLEOTIDE SEQUENCE [LARGE SCALE GENOMIC DNA]</scope>
    <source>
        <strain evidence="1 2">441</strain>
    </source>
</reference>
<organism evidence="1 2">
    <name type="scientific">Pisolithus microcarpus 441</name>
    <dbReference type="NCBI Taxonomy" id="765257"/>
    <lineage>
        <taxon>Eukaryota</taxon>
        <taxon>Fungi</taxon>
        <taxon>Dikarya</taxon>
        <taxon>Basidiomycota</taxon>
        <taxon>Agaricomycotina</taxon>
        <taxon>Agaricomycetes</taxon>
        <taxon>Agaricomycetidae</taxon>
        <taxon>Boletales</taxon>
        <taxon>Sclerodermatineae</taxon>
        <taxon>Pisolithaceae</taxon>
        <taxon>Pisolithus</taxon>
    </lineage>
</organism>
<keyword evidence="2" id="KW-1185">Reference proteome</keyword>
<proteinExistence type="predicted"/>
<dbReference type="Proteomes" id="UP000054018">
    <property type="component" value="Unassembled WGS sequence"/>
</dbReference>
<name>A0A0C9YZ47_9AGAM</name>
<dbReference type="HOGENOM" id="CLU_3107316_0_0_1"/>
<protein>
    <submittedName>
        <fullName evidence="1">Uncharacterized protein</fullName>
    </submittedName>
</protein>